<comment type="caution">
    <text evidence="2">The sequence shown here is derived from an EMBL/GenBank/DDBJ whole genome shotgun (WGS) entry which is preliminary data.</text>
</comment>
<sequence>MNDRNQPTRVKSDTKTLIDLVITSKPEIIKGAIKTTELGISDHKLVLATIWSKIKRPPPNIFRARTFKRFDQAAFVKDIESAPWSVCSVFNDPDDCYWAWLRIFKDICQVHAPYREVKIRSVSVPWITPQIQHLTNKRFKMLKMAQRLGDPNLWAEYRELRNRVTREVRLSKSRYYLELFNEVKDCKSYWNWPILLLSLPGKLMESMVASTTTMHVTEQGLGNPNQWAYTQSHSTELLLVKITDDWRQAIDKKHVVGMVFVDFRKAFDAIPHSILLRKLQSWWSWGLMVLDKGYLSGRTQVTTINECQSQSVLVTFGVPQGSVLGPNLFSIFCNDLPNITEGTDGDPHLHMHADDTTVYVSAPTDDLVASKLNEVLARLYTWCCENCLNPHPTKTEYMLLGGRRQLTGPK</sequence>
<dbReference type="SUPFAM" id="SSF56672">
    <property type="entry name" value="DNA/RNA polymerases"/>
    <property type="match status" value="1"/>
</dbReference>
<dbReference type="InterPro" id="IPR043502">
    <property type="entry name" value="DNA/RNA_pol_sf"/>
</dbReference>
<accession>A0A2B4RLY3</accession>
<evidence type="ECO:0000313" key="2">
    <source>
        <dbReference type="EMBL" id="PFX17833.1"/>
    </source>
</evidence>
<protein>
    <submittedName>
        <fullName evidence="2">Putative RNA-directed DNA polymerase from transposon BS</fullName>
    </submittedName>
</protein>
<evidence type="ECO:0000313" key="3">
    <source>
        <dbReference type="Proteomes" id="UP000225706"/>
    </source>
</evidence>
<dbReference type="EMBL" id="LSMT01000446">
    <property type="protein sequence ID" value="PFX17833.1"/>
    <property type="molecule type" value="Genomic_DNA"/>
</dbReference>
<keyword evidence="2" id="KW-0548">Nucleotidyltransferase</keyword>
<feature type="domain" description="Reverse transcriptase" evidence="1">
    <location>
        <begin position="108"/>
        <end position="410"/>
    </location>
</feature>
<keyword evidence="2" id="KW-0695">RNA-directed DNA polymerase</keyword>
<dbReference type="STRING" id="50429.A0A2B4RLY3"/>
<dbReference type="OrthoDB" id="5987290at2759"/>
<dbReference type="Pfam" id="PF00078">
    <property type="entry name" value="RVT_1"/>
    <property type="match status" value="1"/>
</dbReference>
<gene>
    <name evidence="2" type="primary">RTase</name>
    <name evidence="2" type="ORF">AWC38_SpisGene17812</name>
</gene>
<dbReference type="Proteomes" id="UP000225706">
    <property type="component" value="Unassembled WGS sequence"/>
</dbReference>
<dbReference type="PANTHER" id="PTHR33332">
    <property type="entry name" value="REVERSE TRANSCRIPTASE DOMAIN-CONTAINING PROTEIN"/>
    <property type="match status" value="1"/>
</dbReference>
<proteinExistence type="predicted"/>
<dbReference type="PROSITE" id="PS50878">
    <property type="entry name" value="RT_POL"/>
    <property type="match status" value="1"/>
</dbReference>
<dbReference type="CDD" id="cd01650">
    <property type="entry name" value="RT_nLTR_like"/>
    <property type="match status" value="1"/>
</dbReference>
<evidence type="ECO:0000259" key="1">
    <source>
        <dbReference type="PROSITE" id="PS50878"/>
    </source>
</evidence>
<dbReference type="GO" id="GO:0003964">
    <property type="term" value="F:RNA-directed DNA polymerase activity"/>
    <property type="evidence" value="ECO:0007669"/>
    <property type="project" value="UniProtKB-KW"/>
</dbReference>
<name>A0A2B4RLY3_STYPI</name>
<reference evidence="3" key="1">
    <citation type="journal article" date="2017" name="bioRxiv">
        <title>Comparative analysis of the genomes of Stylophora pistillata and Acropora digitifera provides evidence for extensive differences between species of corals.</title>
        <authorList>
            <person name="Voolstra C.R."/>
            <person name="Li Y."/>
            <person name="Liew Y.J."/>
            <person name="Baumgarten S."/>
            <person name="Zoccola D."/>
            <person name="Flot J.-F."/>
            <person name="Tambutte S."/>
            <person name="Allemand D."/>
            <person name="Aranda M."/>
        </authorList>
    </citation>
    <scope>NUCLEOTIDE SEQUENCE [LARGE SCALE GENOMIC DNA]</scope>
</reference>
<dbReference type="AlphaFoldDB" id="A0A2B4RLY3"/>
<keyword evidence="3" id="KW-1185">Reference proteome</keyword>
<keyword evidence="2" id="KW-0808">Transferase</keyword>
<organism evidence="2 3">
    <name type="scientific">Stylophora pistillata</name>
    <name type="common">Smooth cauliflower coral</name>
    <dbReference type="NCBI Taxonomy" id="50429"/>
    <lineage>
        <taxon>Eukaryota</taxon>
        <taxon>Metazoa</taxon>
        <taxon>Cnidaria</taxon>
        <taxon>Anthozoa</taxon>
        <taxon>Hexacorallia</taxon>
        <taxon>Scleractinia</taxon>
        <taxon>Astrocoeniina</taxon>
        <taxon>Pocilloporidae</taxon>
        <taxon>Stylophora</taxon>
    </lineage>
</organism>
<dbReference type="InterPro" id="IPR000477">
    <property type="entry name" value="RT_dom"/>
</dbReference>